<evidence type="ECO:0000256" key="2">
    <source>
        <dbReference type="ARBA" id="ARBA00022676"/>
    </source>
</evidence>
<dbReference type="GO" id="GO:0016757">
    <property type="term" value="F:glycosyltransferase activity"/>
    <property type="evidence" value="ECO:0007669"/>
    <property type="project" value="UniProtKB-KW"/>
</dbReference>
<dbReference type="EMBL" id="FSRN01000001">
    <property type="protein sequence ID" value="SIO19930.1"/>
    <property type="molecule type" value="Genomic_DNA"/>
</dbReference>
<keyword evidence="4" id="KW-0812">Transmembrane</keyword>
<proteinExistence type="inferred from homology"/>
<dbReference type="InterPro" id="IPR001173">
    <property type="entry name" value="Glyco_trans_2-like"/>
</dbReference>
<feature type="domain" description="Glycosyltransferase 2-like" evidence="5">
    <location>
        <begin position="7"/>
        <end position="152"/>
    </location>
</feature>
<dbReference type="STRING" id="28230.SAMN05878443_1898"/>
<dbReference type="Pfam" id="PF00535">
    <property type="entry name" value="Glycos_transf_2"/>
    <property type="match status" value="1"/>
</dbReference>
<dbReference type="PANTHER" id="PTHR43685:SF5">
    <property type="entry name" value="GLYCOSYLTRANSFERASE EPSE-RELATED"/>
    <property type="match status" value="1"/>
</dbReference>
<evidence type="ECO:0000259" key="5">
    <source>
        <dbReference type="Pfam" id="PF00535"/>
    </source>
</evidence>
<evidence type="ECO:0000313" key="7">
    <source>
        <dbReference type="Proteomes" id="UP000184758"/>
    </source>
</evidence>
<dbReference type="AlphaFoldDB" id="A0A1N6HJJ1"/>
<evidence type="ECO:0000256" key="1">
    <source>
        <dbReference type="ARBA" id="ARBA00006739"/>
    </source>
</evidence>
<dbReference type="OrthoDB" id="9815829at2"/>
<feature type="transmembrane region" description="Helical" evidence="4">
    <location>
        <begin position="246"/>
        <end position="267"/>
    </location>
</feature>
<keyword evidence="7" id="KW-1185">Reference proteome</keyword>
<dbReference type="PANTHER" id="PTHR43685">
    <property type="entry name" value="GLYCOSYLTRANSFERASE"/>
    <property type="match status" value="1"/>
</dbReference>
<organism evidence="6 7">
    <name type="scientific">Carnobacterium alterfunditum</name>
    <dbReference type="NCBI Taxonomy" id="28230"/>
    <lineage>
        <taxon>Bacteria</taxon>
        <taxon>Bacillati</taxon>
        <taxon>Bacillota</taxon>
        <taxon>Bacilli</taxon>
        <taxon>Lactobacillales</taxon>
        <taxon>Carnobacteriaceae</taxon>
        <taxon>Carnobacterium</taxon>
    </lineage>
</organism>
<keyword evidence="4" id="KW-0472">Membrane</keyword>
<keyword evidence="3 6" id="KW-0808">Transferase</keyword>
<evidence type="ECO:0000313" key="6">
    <source>
        <dbReference type="EMBL" id="SIO19930.1"/>
    </source>
</evidence>
<dbReference type="SUPFAM" id="SSF53448">
    <property type="entry name" value="Nucleotide-diphospho-sugar transferases"/>
    <property type="match status" value="1"/>
</dbReference>
<dbReference type="InterPro" id="IPR050834">
    <property type="entry name" value="Glycosyltransf_2"/>
</dbReference>
<dbReference type="eggNOG" id="COG1215">
    <property type="taxonomic scope" value="Bacteria"/>
</dbReference>
<dbReference type="RefSeq" id="WP_034545443.1">
    <property type="nucleotide sequence ID" value="NZ_FSRN01000001.1"/>
</dbReference>
<comment type="similarity">
    <text evidence="1">Belongs to the glycosyltransferase 2 family.</text>
</comment>
<gene>
    <name evidence="6" type="ORF">SAMN05878443_1898</name>
</gene>
<reference evidence="7" key="1">
    <citation type="submission" date="2016-11" db="EMBL/GenBank/DDBJ databases">
        <authorList>
            <person name="Varghese N."/>
            <person name="Submissions S."/>
        </authorList>
    </citation>
    <scope>NUCLEOTIDE SEQUENCE [LARGE SCALE GENOMIC DNA]</scope>
    <source>
        <strain evidence="7">313</strain>
    </source>
</reference>
<keyword evidence="2" id="KW-0328">Glycosyltransferase</keyword>
<name>A0A1N6HJJ1_9LACT</name>
<dbReference type="Gene3D" id="3.90.550.10">
    <property type="entry name" value="Spore Coat Polysaccharide Biosynthesis Protein SpsA, Chain A"/>
    <property type="match status" value="1"/>
</dbReference>
<dbReference type="InterPro" id="IPR029044">
    <property type="entry name" value="Nucleotide-diphossugar_trans"/>
</dbReference>
<keyword evidence="4" id="KW-1133">Transmembrane helix</keyword>
<protein>
    <submittedName>
        <fullName evidence="6">Glycosyl transferase family 2</fullName>
    </submittedName>
</protein>
<evidence type="ECO:0000256" key="4">
    <source>
        <dbReference type="SAM" id="Phobius"/>
    </source>
</evidence>
<sequence length="274" mass="31909">MSNSKFSVLLSVYRKEKKDYLLSSIKSILNQSSIPNEIVIVEDGPLDEELDNLINTFIKKYPKLFKIVKLEKNVGLGLALNEGLKACSFELVARMDTDDIAKKLRFEKQLQEFESNPQLSIVGTNTDEFISDPANVISRRVVPEKNEDILKFSRRRSPFNHPTVMYKKIDVLACGGYKDFRRNQDYDLFVRMLNKGYKGYNIQESLLLFRADTGNLSRRKSWTKTKSDIYMRYNFLRKGYSSVYDFSITTVGFLIIFLTPLSMFDLINKYFLRK</sequence>
<dbReference type="Proteomes" id="UP000184758">
    <property type="component" value="Unassembled WGS sequence"/>
</dbReference>
<accession>A0A1N6HJJ1</accession>
<evidence type="ECO:0000256" key="3">
    <source>
        <dbReference type="ARBA" id="ARBA00022679"/>
    </source>
</evidence>